<evidence type="ECO:0000313" key="2">
    <source>
        <dbReference type="EMBL" id="KAJ9655265.1"/>
    </source>
</evidence>
<dbReference type="Proteomes" id="UP001172684">
    <property type="component" value="Unassembled WGS sequence"/>
</dbReference>
<feature type="compositionally biased region" description="Pro residues" evidence="1">
    <location>
        <begin position="12"/>
        <end position="27"/>
    </location>
</feature>
<feature type="non-terminal residue" evidence="2">
    <location>
        <position position="95"/>
    </location>
</feature>
<accession>A0ABQ9NH49</accession>
<evidence type="ECO:0000313" key="3">
    <source>
        <dbReference type="Proteomes" id="UP001172684"/>
    </source>
</evidence>
<organism evidence="2 3">
    <name type="scientific">Coniosporium apollinis</name>
    <dbReference type="NCBI Taxonomy" id="61459"/>
    <lineage>
        <taxon>Eukaryota</taxon>
        <taxon>Fungi</taxon>
        <taxon>Dikarya</taxon>
        <taxon>Ascomycota</taxon>
        <taxon>Pezizomycotina</taxon>
        <taxon>Dothideomycetes</taxon>
        <taxon>Dothideomycetes incertae sedis</taxon>
        <taxon>Coniosporium</taxon>
    </lineage>
</organism>
<sequence length="95" mass="9993">MPESNPSSPSRVYPPPANAMLPPPAPSAPSSSSHSSRKRKRDEGDSAVASSASSTSQFSKRTKQKVIEWDDGGKCWHCGGGAPDVCHVIGRKDSS</sequence>
<feature type="compositionally biased region" description="Polar residues" evidence="1">
    <location>
        <begin position="1"/>
        <end position="10"/>
    </location>
</feature>
<feature type="compositionally biased region" description="Low complexity" evidence="1">
    <location>
        <begin position="46"/>
        <end position="59"/>
    </location>
</feature>
<dbReference type="EMBL" id="JAPDRL010000181">
    <property type="protein sequence ID" value="KAJ9655265.1"/>
    <property type="molecule type" value="Genomic_DNA"/>
</dbReference>
<evidence type="ECO:0000256" key="1">
    <source>
        <dbReference type="SAM" id="MobiDB-lite"/>
    </source>
</evidence>
<proteinExistence type="predicted"/>
<keyword evidence="3" id="KW-1185">Reference proteome</keyword>
<feature type="region of interest" description="Disordered" evidence="1">
    <location>
        <begin position="1"/>
        <end position="65"/>
    </location>
</feature>
<name>A0ABQ9NH49_9PEZI</name>
<evidence type="ECO:0008006" key="4">
    <source>
        <dbReference type="Google" id="ProtNLM"/>
    </source>
</evidence>
<comment type="caution">
    <text evidence="2">The sequence shown here is derived from an EMBL/GenBank/DDBJ whole genome shotgun (WGS) entry which is preliminary data.</text>
</comment>
<gene>
    <name evidence="2" type="ORF">H2201_008834</name>
</gene>
<reference evidence="2" key="1">
    <citation type="submission" date="2022-10" db="EMBL/GenBank/DDBJ databases">
        <title>Culturing micro-colonial fungi from biological soil crusts in the Mojave desert and describing Neophaeococcomyces mojavensis, and introducing the new genera and species Taxawa tesnikishii.</title>
        <authorList>
            <person name="Kurbessoian T."/>
            <person name="Stajich J.E."/>
        </authorList>
    </citation>
    <scope>NUCLEOTIDE SEQUENCE</scope>
    <source>
        <strain evidence="2">TK_1</strain>
    </source>
</reference>
<protein>
    <recommendedName>
        <fullName evidence="4">HNH nuclease domain-containing protein</fullName>
    </recommendedName>
</protein>